<dbReference type="NCBIfam" id="TIGR01575">
    <property type="entry name" value="rimI"/>
    <property type="match status" value="1"/>
</dbReference>
<dbReference type="GO" id="GO:0008080">
    <property type="term" value="F:N-acetyltransferase activity"/>
    <property type="evidence" value="ECO:0007669"/>
    <property type="project" value="InterPro"/>
</dbReference>
<dbReference type="SUPFAM" id="SSF55729">
    <property type="entry name" value="Acyl-CoA N-acyltransferases (Nat)"/>
    <property type="match status" value="1"/>
</dbReference>
<evidence type="ECO:0000313" key="3">
    <source>
        <dbReference type="Proteomes" id="UP000199589"/>
    </source>
</evidence>
<evidence type="ECO:0000259" key="1">
    <source>
        <dbReference type="PROSITE" id="PS51186"/>
    </source>
</evidence>
<dbReference type="PANTHER" id="PTHR43617">
    <property type="entry name" value="L-AMINO ACID N-ACETYLTRANSFERASE"/>
    <property type="match status" value="1"/>
</dbReference>
<keyword evidence="2" id="KW-0808">Transferase</keyword>
<dbReference type="AlphaFoldDB" id="A0A1I3WCV5"/>
<dbReference type="InterPro" id="IPR016181">
    <property type="entry name" value="Acyl_CoA_acyltransferase"/>
</dbReference>
<gene>
    <name evidence="2" type="ORF">SAMN04488569_100769</name>
</gene>
<name>A0A1I3WCV5_9LACT</name>
<proteinExistence type="predicted"/>
<dbReference type="InterPro" id="IPR006464">
    <property type="entry name" value="AcTrfase_RimI/Ard1"/>
</dbReference>
<dbReference type="Proteomes" id="UP000199589">
    <property type="component" value="Unassembled WGS sequence"/>
</dbReference>
<feature type="domain" description="N-acetyltransferase" evidence="1">
    <location>
        <begin position="9"/>
        <end position="164"/>
    </location>
</feature>
<dbReference type="Gene3D" id="3.40.630.30">
    <property type="match status" value="1"/>
</dbReference>
<dbReference type="OrthoDB" id="9794566at2"/>
<organism evidence="2 3">
    <name type="scientific">Marinilactibacillus piezotolerans</name>
    <dbReference type="NCBI Taxonomy" id="258723"/>
    <lineage>
        <taxon>Bacteria</taxon>
        <taxon>Bacillati</taxon>
        <taxon>Bacillota</taxon>
        <taxon>Bacilli</taxon>
        <taxon>Lactobacillales</taxon>
        <taxon>Carnobacteriaceae</taxon>
        <taxon>Marinilactibacillus</taxon>
    </lineage>
</organism>
<dbReference type="InterPro" id="IPR050276">
    <property type="entry name" value="MshD_Acetyltransferase"/>
</dbReference>
<dbReference type="RefSeq" id="WP_091896223.1">
    <property type="nucleotide sequence ID" value="NZ_FOSJ01000007.1"/>
</dbReference>
<evidence type="ECO:0000313" key="2">
    <source>
        <dbReference type="EMBL" id="SFK05023.1"/>
    </source>
</evidence>
<sequence length="164" mass="18867">MKNYNPVDITYRLLETQEEVSQRLYDLSNESFEHGSPWTVKQFQETIDLPNLFYLIAEDNGKVVGFLGGSMITFPAGDLIESEAEVYNLVVGNDYKRRGIAMKMIEEAKRVMRMRKVTELFLEVRVSNKPAILLYKKSGFQPVGVRSNYYSNPREDAIVLKCVL</sequence>
<keyword evidence="3" id="KW-1185">Reference proteome</keyword>
<protein>
    <submittedName>
        <fullName evidence="2">Ribosomal-protein-alanine N-acetyltransferase</fullName>
    </submittedName>
</protein>
<reference evidence="3" key="1">
    <citation type="submission" date="2016-10" db="EMBL/GenBank/DDBJ databases">
        <authorList>
            <person name="Varghese N."/>
            <person name="Submissions S."/>
        </authorList>
    </citation>
    <scope>NUCLEOTIDE SEQUENCE [LARGE SCALE GENOMIC DNA]</scope>
    <source>
        <strain evidence="3">DSM 16108</strain>
    </source>
</reference>
<dbReference type="PROSITE" id="PS51186">
    <property type="entry name" value="GNAT"/>
    <property type="match status" value="1"/>
</dbReference>
<dbReference type="CDD" id="cd04301">
    <property type="entry name" value="NAT_SF"/>
    <property type="match status" value="1"/>
</dbReference>
<dbReference type="InterPro" id="IPR000182">
    <property type="entry name" value="GNAT_dom"/>
</dbReference>
<dbReference type="EMBL" id="FOSJ01000007">
    <property type="protein sequence ID" value="SFK05023.1"/>
    <property type="molecule type" value="Genomic_DNA"/>
</dbReference>
<dbReference type="Pfam" id="PF00583">
    <property type="entry name" value="Acetyltransf_1"/>
    <property type="match status" value="1"/>
</dbReference>
<accession>A0A1I3WCV5</accession>